<dbReference type="RefSeq" id="WP_345012299.1">
    <property type="nucleotide sequence ID" value="NZ_BAABFC010000012.1"/>
</dbReference>
<evidence type="ECO:0000256" key="1">
    <source>
        <dbReference type="SAM" id="SignalP"/>
    </source>
</evidence>
<keyword evidence="4" id="KW-1185">Reference proteome</keyword>
<dbReference type="Gene3D" id="2.60.120.430">
    <property type="entry name" value="Galactose-binding lectin"/>
    <property type="match status" value="2"/>
</dbReference>
<dbReference type="InterPro" id="IPR041443">
    <property type="entry name" value="Exop_C"/>
</dbReference>
<dbReference type="PROSITE" id="PS51257">
    <property type="entry name" value="PROKAR_LIPOPROTEIN"/>
    <property type="match status" value="1"/>
</dbReference>
<dbReference type="EMBL" id="BAABFC010000012">
    <property type="protein sequence ID" value="GAA4499031.1"/>
    <property type="molecule type" value="Genomic_DNA"/>
</dbReference>
<evidence type="ECO:0000313" key="4">
    <source>
        <dbReference type="Proteomes" id="UP001501321"/>
    </source>
</evidence>
<accession>A0ABP8Q823</accession>
<comment type="caution">
    <text evidence="3">The sequence shown here is derived from an EMBL/GenBank/DDBJ whole genome shotgun (WGS) entry which is preliminary data.</text>
</comment>
<feature type="chain" id="PRO_5045471520" description="ExoP galactose-binding-like domain-containing protein" evidence="1">
    <location>
        <begin position="25"/>
        <end position="417"/>
    </location>
</feature>
<protein>
    <recommendedName>
        <fullName evidence="2">ExoP galactose-binding-like domain-containing protein</fullName>
    </recommendedName>
</protein>
<reference evidence="4" key="1">
    <citation type="journal article" date="2019" name="Int. J. Syst. Evol. Microbiol.">
        <title>The Global Catalogue of Microorganisms (GCM) 10K type strain sequencing project: providing services to taxonomists for standard genome sequencing and annotation.</title>
        <authorList>
            <consortium name="The Broad Institute Genomics Platform"/>
            <consortium name="The Broad Institute Genome Sequencing Center for Infectious Disease"/>
            <person name="Wu L."/>
            <person name="Ma J."/>
        </authorList>
    </citation>
    <scope>NUCLEOTIDE SEQUENCE [LARGE SCALE GENOMIC DNA]</scope>
    <source>
        <strain evidence="4">JCM 32226</strain>
    </source>
</reference>
<feature type="domain" description="ExoP galactose-binding-like" evidence="2">
    <location>
        <begin position="68"/>
        <end position="210"/>
    </location>
</feature>
<sequence length="417" mass="43279">MKTVKKGIHLSLIAAALLAGCGGAENIGSNSGGGSTPPTDDGTSSLFFGKDAASSAAPMVQSERDGWSVQAVSATPVALQSISAVLINHEGENDAADVQVSGDGDGTFMLKSDSAINLSQYAGGFVTFELRAKSAVPQSMSVSIDNEYPNRSSLPIAKYLASDGNWQKLVVPVACMKPFPGATAVNLSSVHTPFHLATTEKFDYEITNVRYELTTTDSPVVDPVTCEDGSEPAPDTGSGVNSAPALVSGDAAIYYSGDVTSATSLNADYPLNSFGVETTDENGVLTANYPGNGGLFFGADNSAGDLSSYQDGSMTFDIQVNSYGDSPELQIRSDGTAGPDYGTFVTLNADAVPADGTWYRCHYPYNAMIPVSNMNSVQKVIYVSGAWDSMSGMNFALANVALLTEATAAADVGCKKL</sequence>
<dbReference type="Pfam" id="PF18559">
    <property type="entry name" value="Exop_C"/>
    <property type="match status" value="1"/>
</dbReference>
<name>A0ABP8Q823_9GAMM</name>
<proteinExistence type="predicted"/>
<organism evidence="3 4">
    <name type="scientific">Pseudaeromonas paramecii</name>
    <dbReference type="NCBI Taxonomy" id="2138166"/>
    <lineage>
        <taxon>Bacteria</taxon>
        <taxon>Pseudomonadati</taxon>
        <taxon>Pseudomonadota</taxon>
        <taxon>Gammaproteobacteria</taxon>
        <taxon>Aeromonadales</taxon>
        <taxon>Aeromonadaceae</taxon>
        <taxon>Pseudaeromonas</taxon>
    </lineage>
</organism>
<keyword evidence="1" id="KW-0732">Signal</keyword>
<dbReference type="Proteomes" id="UP001501321">
    <property type="component" value="Unassembled WGS sequence"/>
</dbReference>
<evidence type="ECO:0000259" key="2">
    <source>
        <dbReference type="Pfam" id="PF18559"/>
    </source>
</evidence>
<feature type="signal peptide" evidence="1">
    <location>
        <begin position="1"/>
        <end position="24"/>
    </location>
</feature>
<gene>
    <name evidence="3" type="ORF">GCM10023095_18470</name>
</gene>
<evidence type="ECO:0000313" key="3">
    <source>
        <dbReference type="EMBL" id="GAA4499031.1"/>
    </source>
</evidence>